<evidence type="ECO:0000313" key="10">
    <source>
        <dbReference type="RefSeq" id="XP_034231749.1"/>
    </source>
</evidence>
<dbReference type="SMART" id="SM00355">
    <property type="entry name" value="ZnF_C2H2"/>
    <property type="match status" value="4"/>
</dbReference>
<evidence type="ECO:0000313" key="15">
    <source>
        <dbReference type="RefSeq" id="XP_034231754.1"/>
    </source>
</evidence>
<dbReference type="RefSeq" id="XP_034231749.1">
    <property type="nucleotide sequence ID" value="XM_034375858.1"/>
</dbReference>
<feature type="coiled-coil region" evidence="2">
    <location>
        <begin position="538"/>
        <end position="565"/>
    </location>
</feature>
<dbReference type="InterPro" id="IPR013087">
    <property type="entry name" value="Znf_C2H2_type"/>
</dbReference>
<dbReference type="RefSeq" id="XP_034231743.1">
    <property type="nucleotide sequence ID" value="XM_034375852.1"/>
</dbReference>
<protein>
    <submittedName>
        <fullName evidence="5 6">Uncharacterized protein LOC117639894</fullName>
    </submittedName>
</protein>
<evidence type="ECO:0000256" key="1">
    <source>
        <dbReference type="PROSITE-ProRule" id="PRU00042"/>
    </source>
</evidence>
<accession>A0A6P8Y5H9</accession>
<dbReference type="RefSeq" id="XP_034231747.1">
    <property type="nucleotide sequence ID" value="XM_034375856.1"/>
</dbReference>
<dbReference type="RefSeq" id="XP_034231752.1">
    <property type="nucleotide sequence ID" value="XM_034375861.1"/>
</dbReference>
<evidence type="ECO:0000313" key="5">
    <source>
        <dbReference type="RefSeq" id="XP_034231743.1"/>
    </source>
</evidence>
<dbReference type="OrthoDB" id="6157941at2759"/>
<evidence type="ECO:0000313" key="8">
    <source>
        <dbReference type="RefSeq" id="XP_034231746.1"/>
    </source>
</evidence>
<evidence type="ECO:0000313" key="7">
    <source>
        <dbReference type="RefSeq" id="XP_034231745.1"/>
    </source>
</evidence>
<name>A0A6P8Y5H9_THRPL</name>
<dbReference type="RefSeq" id="XP_034231754.1">
    <property type="nucleotide sequence ID" value="XM_034375863.1"/>
</dbReference>
<dbReference type="GeneID" id="117639894"/>
<dbReference type="RefSeq" id="XP_034231746.1">
    <property type="nucleotide sequence ID" value="XM_034375855.1"/>
</dbReference>
<dbReference type="KEGG" id="tpal:117639894"/>
<keyword evidence="4" id="KW-1185">Reference proteome</keyword>
<evidence type="ECO:0000313" key="12">
    <source>
        <dbReference type="RefSeq" id="XP_034231751.1"/>
    </source>
</evidence>
<keyword evidence="2" id="KW-0175">Coiled coil</keyword>
<dbReference type="RefSeq" id="XP_034231750.1">
    <property type="nucleotide sequence ID" value="XM_034375859.1"/>
</dbReference>
<dbReference type="PANTHER" id="PTHR31912">
    <property type="entry name" value="IP13529P"/>
    <property type="match status" value="1"/>
</dbReference>
<dbReference type="RefSeq" id="XP_034231744.1">
    <property type="nucleotide sequence ID" value="XM_034375853.1"/>
</dbReference>
<evidence type="ECO:0000313" key="14">
    <source>
        <dbReference type="RefSeq" id="XP_034231753.1"/>
    </source>
</evidence>
<proteinExistence type="predicted"/>
<dbReference type="RefSeq" id="XP_034231751.1">
    <property type="nucleotide sequence ID" value="XM_034375860.1"/>
</dbReference>
<evidence type="ECO:0000313" key="13">
    <source>
        <dbReference type="RefSeq" id="XP_034231752.1"/>
    </source>
</evidence>
<gene>
    <name evidence="5 6 7 8 9 10 11 12 13 14 15" type="primary">LOC117639894</name>
</gene>
<dbReference type="PROSITE" id="PS00028">
    <property type="entry name" value="ZINC_FINGER_C2H2_1"/>
    <property type="match status" value="4"/>
</dbReference>
<evidence type="ECO:0000313" key="4">
    <source>
        <dbReference type="Proteomes" id="UP000515158"/>
    </source>
</evidence>
<sequence>MGFQCKYCKLLFSTSALYCEHSKVHSVYKKFTIPCCFCKRNLSSATSFESHVSRFHRDAREKPTVPPCQVKVPCPVTACCEAFDTRSAYMKHVSKHLESKEGEEKTSFKCCLGTCQTVFSDKRKHQLHMYRDHPAATFGGTSLAALPETSTEETFSETNAEGTSHAFDNLEGMDTIGEENVNNEETEEIDPFPEYVVKDEIAKFYLKLEGVHAIPTVVVQEISTEIKKMSEFSHYFLKKSLKEALSSYNVSEEITQAVVGTTFKSDPVFNVHHKNEDSSHMATHHLRKKFWHSRFPYVSPKEIYFGLNEAGKKRVAQYVPIRDTLTLLLKDPDLKEMVLKSFDKGEGDPSVLSDYTDGSAYKHHQTQHSDGKCIQIHLFQDAFAFNPFGPSTGDHKPIGFYYSVGNLPSEYRTKLDLIQLVYLVLEKDTQPTRQEVIDGEDVLKRALKPLLDELKDLKLNGIEINGEKIPVCLMFMIGDNLGQHTMGGYVRSFSAHYFCRFCPISKEEFNLIPYEVKPWRTPDEYDQFVEKASKLHKEQKAEAIAAAKKKALQKAREQAEKVTSRGSAPASKSLIKTILSKHAMKKVCGVNFKGVKYHPSPFNSELLNFHVASPAQVPCVGHDLFEGIFKYVTARVLNYFITVKKYFDLPCLNRRIKKFKCQGRDKHDPPKPLKSLDELCGNAVQNWNFIRLLPFIISDLIKDKQDPVWQLFLKLKEITEYVAAPKITFIQVAYLKTMIREFISTVKLLEKYFAKCFIPKLHGLAHIADLIAKVGPLLQLGTLRYETFHIQFKRYAHACRSFINITSTLANKYMCKYAFDHSTGLLCPDVIHLPGSILSLSKDSFSPEELSCLPANFSWNTVEFLSKVLVKGTSYEIGYYLVLDSSEASNLIVGRISHIMLDELNEVSFLLEEKEAVNSFNGYYKVEDMATPLYRYQRHKDLCDYYPLPIYQFLGASCLTLKHSVICM</sequence>
<dbReference type="GO" id="GO:0008270">
    <property type="term" value="F:zinc ion binding"/>
    <property type="evidence" value="ECO:0007669"/>
    <property type="project" value="UniProtKB-KW"/>
</dbReference>
<keyword evidence="1" id="KW-0862">Zinc</keyword>
<reference evidence="5 6" key="1">
    <citation type="submission" date="2025-04" db="UniProtKB">
        <authorList>
            <consortium name="RefSeq"/>
        </authorList>
    </citation>
    <scope>IDENTIFICATION</scope>
    <source>
        <tissue evidence="5 6">Total insect</tissue>
    </source>
</reference>
<evidence type="ECO:0000313" key="9">
    <source>
        <dbReference type="RefSeq" id="XP_034231747.1"/>
    </source>
</evidence>
<evidence type="ECO:0000313" key="6">
    <source>
        <dbReference type="RefSeq" id="XP_034231744.1"/>
    </source>
</evidence>
<dbReference type="RefSeq" id="XP_034231753.1">
    <property type="nucleotide sequence ID" value="XM_034375862.1"/>
</dbReference>
<evidence type="ECO:0000256" key="2">
    <source>
        <dbReference type="SAM" id="Coils"/>
    </source>
</evidence>
<organism evidence="7">
    <name type="scientific">Thrips palmi</name>
    <name type="common">Melon thrips</name>
    <dbReference type="NCBI Taxonomy" id="161013"/>
    <lineage>
        <taxon>Eukaryota</taxon>
        <taxon>Metazoa</taxon>
        <taxon>Ecdysozoa</taxon>
        <taxon>Arthropoda</taxon>
        <taxon>Hexapoda</taxon>
        <taxon>Insecta</taxon>
        <taxon>Pterygota</taxon>
        <taxon>Neoptera</taxon>
        <taxon>Paraneoptera</taxon>
        <taxon>Thysanoptera</taxon>
        <taxon>Terebrantia</taxon>
        <taxon>Thripoidea</taxon>
        <taxon>Thripidae</taxon>
        <taxon>Thrips</taxon>
    </lineage>
</organism>
<dbReference type="PANTHER" id="PTHR31912:SF35">
    <property type="entry name" value="C2H2-TYPE DOMAIN-CONTAINING PROTEIN"/>
    <property type="match status" value="1"/>
</dbReference>
<evidence type="ECO:0000313" key="11">
    <source>
        <dbReference type="RefSeq" id="XP_034231750.1"/>
    </source>
</evidence>
<dbReference type="PROSITE" id="PS50157">
    <property type="entry name" value="ZINC_FINGER_C2H2_2"/>
    <property type="match status" value="1"/>
</dbReference>
<dbReference type="Proteomes" id="UP000515158">
    <property type="component" value="Unplaced"/>
</dbReference>
<keyword evidence="1" id="KW-0479">Metal-binding</keyword>
<dbReference type="AlphaFoldDB" id="A0A6P8Y5H9"/>
<evidence type="ECO:0000259" key="3">
    <source>
        <dbReference type="PROSITE" id="PS50157"/>
    </source>
</evidence>
<keyword evidence="1" id="KW-0863">Zinc-finger</keyword>
<feature type="domain" description="C2H2-type" evidence="3">
    <location>
        <begin position="3"/>
        <end position="30"/>
    </location>
</feature>
<dbReference type="RefSeq" id="XP_034231745.1">
    <property type="nucleotide sequence ID" value="XM_034375854.1"/>
</dbReference>